<reference evidence="1" key="2">
    <citation type="journal article" date="2023" name="IMA Fungus">
        <title>Comparative genomic study of the Penicillium genus elucidates a diverse pangenome and 15 lateral gene transfer events.</title>
        <authorList>
            <person name="Petersen C."/>
            <person name="Sorensen T."/>
            <person name="Nielsen M.R."/>
            <person name="Sondergaard T.E."/>
            <person name="Sorensen J.L."/>
            <person name="Fitzpatrick D.A."/>
            <person name="Frisvad J.C."/>
            <person name="Nielsen K.L."/>
        </authorList>
    </citation>
    <scope>NUCLEOTIDE SEQUENCE</scope>
    <source>
        <strain evidence="1">IBT 29677</strain>
    </source>
</reference>
<dbReference type="EMBL" id="JAPZBU010000011">
    <property type="protein sequence ID" value="KAJ5378909.1"/>
    <property type="molecule type" value="Genomic_DNA"/>
</dbReference>
<protein>
    <submittedName>
        <fullName evidence="1">Uncharacterized protein</fullName>
    </submittedName>
</protein>
<sequence>MIPPAEYVGFTFAIFAQISRCLLILYRIATLGSPAWYEDHLLKTTNPLTLLNRIINSLEQVPIIAELDNREDPDGDVFSRSAKLLRSFQPEWEAKLGSNHTISDNISSMQNVDWMDFSGGFGDDIMYNGWFMELMSSTF</sequence>
<dbReference type="AlphaFoldDB" id="A0A9W9VFI1"/>
<dbReference type="OrthoDB" id="10021397at2759"/>
<gene>
    <name evidence="1" type="ORF">N7509_012028</name>
</gene>
<dbReference type="GeneID" id="81375645"/>
<evidence type="ECO:0000313" key="1">
    <source>
        <dbReference type="EMBL" id="KAJ5378909.1"/>
    </source>
</evidence>
<dbReference type="RefSeq" id="XP_056482695.1">
    <property type="nucleotide sequence ID" value="XM_056636665.1"/>
</dbReference>
<accession>A0A9W9VFI1</accession>
<comment type="caution">
    <text evidence="1">The sequence shown here is derived from an EMBL/GenBank/DDBJ whole genome shotgun (WGS) entry which is preliminary data.</text>
</comment>
<proteinExistence type="predicted"/>
<keyword evidence="2" id="KW-1185">Reference proteome</keyword>
<evidence type="ECO:0000313" key="2">
    <source>
        <dbReference type="Proteomes" id="UP001147747"/>
    </source>
</evidence>
<organism evidence="1 2">
    <name type="scientific">Penicillium cosmopolitanum</name>
    <dbReference type="NCBI Taxonomy" id="1131564"/>
    <lineage>
        <taxon>Eukaryota</taxon>
        <taxon>Fungi</taxon>
        <taxon>Dikarya</taxon>
        <taxon>Ascomycota</taxon>
        <taxon>Pezizomycotina</taxon>
        <taxon>Eurotiomycetes</taxon>
        <taxon>Eurotiomycetidae</taxon>
        <taxon>Eurotiales</taxon>
        <taxon>Aspergillaceae</taxon>
        <taxon>Penicillium</taxon>
    </lineage>
</organism>
<reference evidence="1" key="1">
    <citation type="submission" date="2022-12" db="EMBL/GenBank/DDBJ databases">
        <authorList>
            <person name="Petersen C."/>
        </authorList>
    </citation>
    <scope>NUCLEOTIDE SEQUENCE</scope>
    <source>
        <strain evidence="1">IBT 29677</strain>
    </source>
</reference>
<name>A0A9W9VFI1_9EURO</name>
<dbReference type="Proteomes" id="UP001147747">
    <property type="component" value="Unassembled WGS sequence"/>
</dbReference>